<dbReference type="RefSeq" id="XP_040717186.1">
    <property type="nucleotide sequence ID" value="XM_040859977.1"/>
</dbReference>
<dbReference type="InParanoid" id="A0A1Y2E3X1"/>
<evidence type="ECO:0000313" key="2">
    <source>
        <dbReference type="EMBL" id="ORY66222.1"/>
    </source>
</evidence>
<proteinExistence type="predicted"/>
<protein>
    <submittedName>
        <fullName evidence="2">Uncharacterized protein</fullName>
    </submittedName>
</protein>
<organism evidence="2 3">
    <name type="scientific">Pseudomassariella vexata</name>
    <dbReference type="NCBI Taxonomy" id="1141098"/>
    <lineage>
        <taxon>Eukaryota</taxon>
        <taxon>Fungi</taxon>
        <taxon>Dikarya</taxon>
        <taxon>Ascomycota</taxon>
        <taxon>Pezizomycotina</taxon>
        <taxon>Sordariomycetes</taxon>
        <taxon>Xylariomycetidae</taxon>
        <taxon>Amphisphaeriales</taxon>
        <taxon>Pseudomassariaceae</taxon>
        <taxon>Pseudomassariella</taxon>
    </lineage>
</organism>
<evidence type="ECO:0000313" key="3">
    <source>
        <dbReference type="Proteomes" id="UP000193689"/>
    </source>
</evidence>
<name>A0A1Y2E3X1_9PEZI</name>
<feature type="region of interest" description="Disordered" evidence="1">
    <location>
        <begin position="1"/>
        <end position="20"/>
    </location>
</feature>
<gene>
    <name evidence="2" type="ORF">BCR38DRAFT_429619</name>
</gene>
<dbReference type="AlphaFoldDB" id="A0A1Y2E3X1"/>
<reference evidence="2 3" key="1">
    <citation type="submission" date="2016-07" db="EMBL/GenBank/DDBJ databases">
        <title>Pervasive Adenine N6-methylation of Active Genes in Fungi.</title>
        <authorList>
            <consortium name="DOE Joint Genome Institute"/>
            <person name="Mondo S.J."/>
            <person name="Dannebaum R.O."/>
            <person name="Kuo R.C."/>
            <person name="Labutti K."/>
            <person name="Haridas S."/>
            <person name="Kuo A."/>
            <person name="Salamov A."/>
            <person name="Ahrendt S.R."/>
            <person name="Lipzen A."/>
            <person name="Sullivan W."/>
            <person name="Andreopoulos W.B."/>
            <person name="Clum A."/>
            <person name="Lindquist E."/>
            <person name="Daum C."/>
            <person name="Ramamoorthy G.K."/>
            <person name="Gryganskyi A."/>
            <person name="Culley D."/>
            <person name="Magnuson J.K."/>
            <person name="James T.Y."/>
            <person name="O'Malley M.A."/>
            <person name="Stajich J.E."/>
            <person name="Spatafora J.W."/>
            <person name="Visel A."/>
            <person name="Grigoriev I.V."/>
        </authorList>
    </citation>
    <scope>NUCLEOTIDE SEQUENCE [LARGE SCALE GENOMIC DNA]</scope>
    <source>
        <strain evidence="2 3">CBS 129021</strain>
    </source>
</reference>
<dbReference type="EMBL" id="MCFJ01000005">
    <property type="protein sequence ID" value="ORY66222.1"/>
    <property type="molecule type" value="Genomic_DNA"/>
</dbReference>
<dbReference type="GeneID" id="63776189"/>
<accession>A0A1Y2E3X1</accession>
<sequence>MHGNHSWHTGKGSEPGQNQEPRISRASFVLAEDIHPAVPGPCAVSVLQEPRQTHDFLRLAYRKDSWNFGRHCISLGGPRWDRRIGKGRVAATHPSRGGLWQYSRLARRIPSRYASGAFRSIWVPDPPTSQEFGYLLRAPQVTNRKGEVGNTS</sequence>
<dbReference type="Proteomes" id="UP000193689">
    <property type="component" value="Unassembled WGS sequence"/>
</dbReference>
<comment type="caution">
    <text evidence="2">The sequence shown here is derived from an EMBL/GenBank/DDBJ whole genome shotgun (WGS) entry which is preliminary data.</text>
</comment>
<keyword evidence="3" id="KW-1185">Reference proteome</keyword>
<evidence type="ECO:0000256" key="1">
    <source>
        <dbReference type="SAM" id="MobiDB-lite"/>
    </source>
</evidence>